<comment type="caution">
    <text evidence="7">The sequence shown here is derived from an EMBL/GenBank/DDBJ whole genome shotgun (WGS) entry which is preliminary data.</text>
</comment>
<dbReference type="InterPro" id="IPR043149">
    <property type="entry name" value="TagF_N"/>
</dbReference>
<dbReference type="InterPro" id="IPR043148">
    <property type="entry name" value="TagF_C"/>
</dbReference>
<evidence type="ECO:0000256" key="2">
    <source>
        <dbReference type="ARBA" id="ARBA00010488"/>
    </source>
</evidence>
<evidence type="ECO:0000256" key="4">
    <source>
        <dbReference type="ARBA" id="ARBA00022679"/>
    </source>
</evidence>
<sequence length="392" mass="45850">MELKERSKLVAIKLFFKVIAAYTISKLSVKKPEKKIVLVGGNLGEKYEDNASVFHRYLVDHYKDELEIYWMYDPRTSYVQKQGIPNGIALGSFRNYLLFFKAAYTIHGHSIAYDIAPSIDKYIFMNRKTVMIHISHGIECFKKILIQKEDVPLLARCNYFNCASNYEKDIKLTEWGIPEEKLIVTGMARFDRFGPDRPAVEVKKVLIMLTWREWLFGLSDEEFLASDYFLNTVKLVNDKRMATLVSTYDLQVKVILHPFMKKFEHHFNGLGAAGGKVEFFSFNELSIGREVIEADMLLTDYSSISWDFLYMNKPIIFFTFDQEEFLEMRGSYLNLDTDLYGYKANTIDEVVGWMKEIIINKKPLNPYFKDASKYIDFFDQKNCERLARQIIV</sequence>
<dbReference type="InterPro" id="IPR007554">
    <property type="entry name" value="Glycerophosphate_synth"/>
</dbReference>
<dbReference type="Gene3D" id="3.40.50.11820">
    <property type="match status" value="1"/>
</dbReference>
<dbReference type="Pfam" id="PF04464">
    <property type="entry name" value="Glyphos_transf"/>
    <property type="match status" value="1"/>
</dbReference>
<dbReference type="EMBL" id="DYWT01000042">
    <property type="protein sequence ID" value="HJF30655.1"/>
    <property type="molecule type" value="Genomic_DNA"/>
</dbReference>
<dbReference type="AlphaFoldDB" id="A0A921KBG2"/>
<keyword evidence="5" id="KW-0777">Teichoic acid biosynthesis</keyword>
<evidence type="ECO:0000256" key="6">
    <source>
        <dbReference type="ARBA" id="ARBA00023136"/>
    </source>
</evidence>
<name>A0A921KBG2_SPOPS</name>
<organism evidence="7 8">
    <name type="scientific">Sporosarcina psychrophila</name>
    <name type="common">Bacillus psychrophilus</name>
    <dbReference type="NCBI Taxonomy" id="1476"/>
    <lineage>
        <taxon>Bacteria</taxon>
        <taxon>Bacillati</taxon>
        <taxon>Bacillota</taxon>
        <taxon>Bacilli</taxon>
        <taxon>Bacillales</taxon>
        <taxon>Caryophanaceae</taxon>
        <taxon>Sporosarcina</taxon>
    </lineage>
</organism>
<comment type="subcellular location">
    <subcellularLocation>
        <location evidence="1">Cell membrane</location>
        <topology evidence="1">Peripheral membrane protein</topology>
    </subcellularLocation>
</comment>
<proteinExistence type="inferred from homology"/>
<dbReference type="GO" id="GO:0047355">
    <property type="term" value="F:CDP-glycerol glycerophosphotransferase activity"/>
    <property type="evidence" value="ECO:0007669"/>
    <property type="project" value="InterPro"/>
</dbReference>
<keyword evidence="4" id="KW-0808">Transferase</keyword>
<evidence type="ECO:0000313" key="8">
    <source>
        <dbReference type="Proteomes" id="UP000698173"/>
    </source>
</evidence>
<evidence type="ECO:0000256" key="3">
    <source>
        <dbReference type="ARBA" id="ARBA00022475"/>
    </source>
</evidence>
<keyword evidence="3" id="KW-1003">Cell membrane</keyword>
<keyword evidence="6" id="KW-0472">Membrane</keyword>
<dbReference type="InterPro" id="IPR051612">
    <property type="entry name" value="Teichoic_Acid_Biosynth"/>
</dbReference>
<evidence type="ECO:0000256" key="1">
    <source>
        <dbReference type="ARBA" id="ARBA00004202"/>
    </source>
</evidence>
<gene>
    <name evidence="7" type="ORF">K8V56_02600</name>
</gene>
<dbReference type="GO" id="GO:0005886">
    <property type="term" value="C:plasma membrane"/>
    <property type="evidence" value="ECO:0007669"/>
    <property type="project" value="UniProtKB-SubCell"/>
</dbReference>
<protein>
    <submittedName>
        <fullName evidence="7">CDP-glycerol glycerophosphotransferase family protein</fullName>
    </submittedName>
</protein>
<evidence type="ECO:0000256" key="5">
    <source>
        <dbReference type="ARBA" id="ARBA00022944"/>
    </source>
</evidence>
<dbReference type="Proteomes" id="UP000698173">
    <property type="component" value="Unassembled WGS sequence"/>
</dbReference>
<dbReference type="PANTHER" id="PTHR37316:SF3">
    <property type="entry name" value="TEICHOIC ACID GLYCEROL-PHOSPHATE TRANSFERASE"/>
    <property type="match status" value="1"/>
</dbReference>
<comment type="similarity">
    <text evidence="2">Belongs to the CDP-glycerol glycerophosphotransferase family.</text>
</comment>
<evidence type="ECO:0000313" key="7">
    <source>
        <dbReference type="EMBL" id="HJF30655.1"/>
    </source>
</evidence>
<dbReference type="GO" id="GO:0019350">
    <property type="term" value="P:teichoic acid biosynthetic process"/>
    <property type="evidence" value="ECO:0007669"/>
    <property type="project" value="UniProtKB-KW"/>
</dbReference>
<dbReference type="SUPFAM" id="SSF53756">
    <property type="entry name" value="UDP-Glycosyltransferase/glycogen phosphorylase"/>
    <property type="match status" value="1"/>
</dbReference>
<reference evidence="7" key="2">
    <citation type="submission" date="2021-09" db="EMBL/GenBank/DDBJ databases">
        <authorList>
            <person name="Gilroy R."/>
        </authorList>
    </citation>
    <scope>NUCLEOTIDE SEQUENCE</scope>
    <source>
        <strain evidence="7">CHK171-7178</strain>
    </source>
</reference>
<reference evidence="7" key="1">
    <citation type="journal article" date="2021" name="PeerJ">
        <title>Extensive microbial diversity within the chicken gut microbiome revealed by metagenomics and culture.</title>
        <authorList>
            <person name="Gilroy R."/>
            <person name="Ravi A."/>
            <person name="Getino M."/>
            <person name="Pursley I."/>
            <person name="Horton D.L."/>
            <person name="Alikhan N.F."/>
            <person name="Baker D."/>
            <person name="Gharbi K."/>
            <person name="Hall N."/>
            <person name="Watson M."/>
            <person name="Adriaenssens E.M."/>
            <person name="Foster-Nyarko E."/>
            <person name="Jarju S."/>
            <person name="Secka A."/>
            <person name="Antonio M."/>
            <person name="Oren A."/>
            <person name="Chaudhuri R.R."/>
            <person name="La Ragione R."/>
            <person name="Hildebrand F."/>
            <person name="Pallen M.J."/>
        </authorList>
    </citation>
    <scope>NUCLEOTIDE SEQUENCE</scope>
    <source>
        <strain evidence="7">CHK171-7178</strain>
    </source>
</reference>
<dbReference type="Gene3D" id="3.40.50.12580">
    <property type="match status" value="1"/>
</dbReference>
<accession>A0A921KBG2</accession>
<dbReference type="PANTHER" id="PTHR37316">
    <property type="entry name" value="TEICHOIC ACID GLYCEROL-PHOSPHATE PRIMASE"/>
    <property type="match status" value="1"/>
</dbReference>